<keyword evidence="3" id="KW-0805">Transcription regulation</keyword>
<feature type="DNA-binding region" description="OmpR/PhoB-type" evidence="7">
    <location>
        <begin position="124"/>
        <end position="221"/>
    </location>
</feature>
<organism evidence="10">
    <name type="scientific">Metalysinibacillus saudimassiliensis</name>
    <dbReference type="NCBI Taxonomy" id="1461583"/>
    <lineage>
        <taxon>Bacteria</taxon>
        <taxon>Bacillati</taxon>
        <taxon>Bacillota</taxon>
        <taxon>Bacilli</taxon>
        <taxon>Bacillales</taxon>
        <taxon>Caryophanaceae</taxon>
        <taxon>Metalysinibacillus</taxon>
    </lineage>
</organism>
<dbReference type="Gene3D" id="3.40.50.2300">
    <property type="match status" value="1"/>
</dbReference>
<evidence type="ECO:0000256" key="7">
    <source>
        <dbReference type="PROSITE-ProRule" id="PRU01091"/>
    </source>
</evidence>
<dbReference type="SMART" id="SM00862">
    <property type="entry name" value="Trans_reg_C"/>
    <property type="match status" value="1"/>
</dbReference>
<dbReference type="GO" id="GO:0006355">
    <property type="term" value="P:regulation of DNA-templated transcription"/>
    <property type="evidence" value="ECO:0007669"/>
    <property type="project" value="InterPro"/>
</dbReference>
<dbReference type="HOGENOM" id="CLU_000445_30_1_9"/>
<dbReference type="AlphaFoldDB" id="A0A078M2I9"/>
<feature type="domain" description="OmpR/PhoB-type" evidence="9">
    <location>
        <begin position="124"/>
        <end position="221"/>
    </location>
</feature>
<dbReference type="EMBL" id="LN483074">
    <property type="protein sequence ID" value="CEA01593.1"/>
    <property type="molecule type" value="Genomic_DNA"/>
</dbReference>
<name>A0A078M2I9_9BACL</name>
<dbReference type="GO" id="GO:0032993">
    <property type="term" value="C:protein-DNA complex"/>
    <property type="evidence" value="ECO:0007669"/>
    <property type="project" value="TreeGrafter"/>
</dbReference>
<dbReference type="PANTHER" id="PTHR48111:SF22">
    <property type="entry name" value="REGULATOR OF RPOS"/>
    <property type="match status" value="1"/>
</dbReference>
<dbReference type="Gene3D" id="1.10.10.10">
    <property type="entry name" value="Winged helix-like DNA-binding domain superfamily/Winged helix DNA-binding domain"/>
    <property type="match status" value="1"/>
</dbReference>
<evidence type="ECO:0000256" key="6">
    <source>
        <dbReference type="PROSITE-ProRule" id="PRU00169"/>
    </source>
</evidence>
<dbReference type="Pfam" id="PF00072">
    <property type="entry name" value="Response_reg"/>
    <property type="match status" value="1"/>
</dbReference>
<evidence type="ECO:0000256" key="1">
    <source>
        <dbReference type="ARBA" id="ARBA00022553"/>
    </source>
</evidence>
<dbReference type="SMART" id="SM00448">
    <property type="entry name" value="REC"/>
    <property type="match status" value="1"/>
</dbReference>
<dbReference type="InterPro" id="IPR001789">
    <property type="entry name" value="Sig_transdc_resp-reg_receiver"/>
</dbReference>
<evidence type="ECO:0000256" key="5">
    <source>
        <dbReference type="ARBA" id="ARBA00023163"/>
    </source>
</evidence>
<sequence length="222" mass="24913">MKILFAEDDVTLRKHIAYLLTHAGYKVTTAKDGAEALDAASAEPFDIIILDWLMPQTPGIEVCQKLRVSGNTAGIMLLTARDASEDIITGLDAGADDYLVKPFKSDVLLARIRALGRRKEKLIVETLTCGKLTLHMQQRTLHKDGEIIELTKNEFSLLSYFMQNSNHVLTREQITAYVWDFEQDVSSNALDALIKLVRKKIDEPNSSYIQTVRGVGYKMQVI</sequence>
<dbReference type="InterPro" id="IPR011006">
    <property type="entry name" value="CheY-like_superfamily"/>
</dbReference>
<feature type="modified residue" description="4-aspartylphosphate" evidence="6">
    <location>
        <position position="51"/>
    </location>
</feature>
<evidence type="ECO:0000259" key="9">
    <source>
        <dbReference type="PROSITE" id="PS51755"/>
    </source>
</evidence>
<dbReference type="CDD" id="cd00383">
    <property type="entry name" value="trans_reg_C"/>
    <property type="match status" value="1"/>
</dbReference>
<dbReference type="PATRIC" id="fig|1461583.4.peg.921"/>
<dbReference type="PROSITE" id="PS50110">
    <property type="entry name" value="RESPONSE_REGULATORY"/>
    <property type="match status" value="1"/>
</dbReference>
<reference evidence="10" key="1">
    <citation type="submission" date="2014-07" db="EMBL/GenBank/DDBJ databases">
        <authorList>
            <person name="Urmite Genomes Urmite Genomes"/>
        </authorList>
    </citation>
    <scope>NUCLEOTIDE SEQUENCE</scope>
    <source>
        <strain evidence="10">13S34_air</strain>
    </source>
</reference>
<keyword evidence="2" id="KW-0902">Two-component regulatory system</keyword>
<dbReference type="InterPro" id="IPR039420">
    <property type="entry name" value="WalR-like"/>
</dbReference>
<gene>
    <name evidence="10" type="primary">mprA_3</name>
    <name evidence="10" type="ORF">BN1050_00960</name>
</gene>
<dbReference type="Gene3D" id="6.10.250.690">
    <property type="match status" value="1"/>
</dbReference>
<dbReference type="PROSITE" id="PS51755">
    <property type="entry name" value="OMPR_PHOB"/>
    <property type="match status" value="1"/>
</dbReference>
<dbReference type="SUPFAM" id="SSF52172">
    <property type="entry name" value="CheY-like"/>
    <property type="match status" value="1"/>
</dbReference>
<evidence type="ECO:0000256" key="4">
    <source>
        <dbReference type="ARBA" id="ARBA00023125"/>
    </source>
</evidence>
<protein>
    <submittedName>
        <fullName evidence="10">Response regulator MprA</fullName>
    </submittedName>
</protein>
<feature type="domain" description="Response regulatory" evidence="8">
    <location>
        <begin position="2"/>
        <end position="116"/>
    </location>
</feature>
<dbReference type="GO" id="GO:0005829">
    <property type="term" value="C:cytosol"/>
    <property type="evidence" value="ECO:0007669"/>
    <property type="project" value="TreeGrafter"/>
</dbReference>
<dbReference type="GO" id="GO:0000976">
    <property type="term" value="F:transcription cis-regulatory region binding"/>
    <property type="evidence" value="ECO:0007669"/>
    <property type="project" value="TreeGrafter"/>
</dbReference>
<dbReference type="InterPro" id="IPR036388">
    <property type="entry name" value="WH-like_DNA-bd_sf"/>
</dbReference>
<dbReference type="FunFam" id="1.10.10.10:FF:000005">
    <property type="entry name" value="Two-component system response regulator"/>
    <property type="match status" value="1"/>
</dbReference>
<keyword evidence="1 6" id="KW-0597">Phosphoprotein</keyword>
<dbReference type="Pfam" id="PF00486">
    <property type="entry name" value="Trans_reg_C"/>
    <property type="match status" value="1"/>
</dbReference>
<evidence type="ECO:0000256" key="2">
    <source>
        <dbReference type="ARBA" id="ARBA00023012"/>
    </source>
</evidence>
<dbReference type="CDD" id="cd17574">
    <property type="entry name" value="REC_OmpR"/>
    <property type="match status" value="1"/>
</dbReference>
<dbReference type="PANTHER" id="PTHR48111">
    <property type="entry name" value="REGULATOR OF RPOS"/>
    <property type="match status" value="1"/>
</dbReference>
<proteinExistence type="predicted"/>
<evidence type="ECO:0000259" key="8">
    <source>
        <dbReference type="PROSITE" id="PS50110"/>
    </source>
</evidence>
<accession>A0A078M2I9</accession>
<keyword evidence="4 7" id="KW-0238">DNA-binding</keyword>
<dbReference type="GO" id="GO:0000156">
    <property type="term" value="F:phosphorelay response regulator activity"/>
    <property type="evidence" value="ECO:0007669"/>
    <property type="project" value="TreeGrafter"/>
</dbReference>
<evidence type="ECO:0000256" key="3">
    <source>
        <dbReference type="ARBA" id="ARBA00023015"/>
    </source>
</evidence>
<keyword evidence="5" id="KW-0804">Transcription</keyword>
<evidence type="ECO:0000313" key="10">
    <source>
        <dbReference type="EMBL" id="CEA01593.1"/>
    </source>
</evidence>
<dbReference type="InterPro" id="IPR001867">
    <property type="entry name" value="OmpR/PhoB-type_DNA-bd"/>
</dbReference>